<gene>
    <name evidence="1" type="ORF">H7B90_12445</name>
</gene>
<dbReference type="SUPFAM" id="SSF47336">
    <property type="entry name" value="ACP-like"/>
    <property type="match status" value="1"/>
</dbReference>
<sequence>MNKSTAIKEIMAELLNCDVENAETIARDSCSEWDSFKHLELMLTIEEHFKIKFDIEQINKAIDFYSILELVQGVENEA</sequence>
<organism evidence="1 2">
    <name type="scientific">Cohnella xylanilytica</name>
    <dbReference type="NCBI Taxonomy" id="557555"/>
    <lineage>
        <taxon>Bacteria</taxon>
        <taxon>Bacillati</taxon>
        <taxon>Bacillota</taxon>
        <taxon>Bacilli</taxon>
        <taxon>Bacillales</taxon>
        <taxon>Paenibacillaceae</taxon>
        <taxon>Cohnella</taxon>
    </lineage>
</organism>
<keyword evidence="2" id="KW-1185">Reference proteome</keyword>
<dbReference type="EMBL" id="JACJVR010000050">
    <property type="protein sequence ID" value="MBB6692212.1"/>
    <property type="molecule type" value="Genomic_DNA"/>
</dbReference>
<reference evidence="1 2" key="1">
    <citation type="submission" date="2020-08" db="EMBL/GenBank/DDBJ databases">
        <title>Cohnella phylogeny.</title>
        <authorList>
            <person name="Dunlap C."/>
        </authorList>
    </citation>
    <scope>NUCLEOTIDE SEQUENCE [LARGE SCALE GENOMIC DNA]</scope>
    <source>
        <strain evidence="1 2">DSM 25239</strain>
    </source>
</reference>
<evidence type="ECO:0000313" key="1">
    <source>
        <dbReference type="EMBL" id="MBB6692212.1"/>
    </source>
</evidence>
<protein>
    <submittedName>
        <fullName evidence="1">Acyl carrier protein</fullName>
    </submittedName>
</protein>
<dbReference type="RefSeq" id="WP_185136202.1">
    <property type="nucleotide sequence ID" value="NZ_JACJVR010000050.1"/>
</dbReference>
<dbReference type="Proteomes" id="UP000553776">
    <property type="component" value="Unassembled WGS sequence"/>
</dbReference>
<dbReference type="AlphaFoldDB" id="A0A841TYN7"/>
<evidence type="ECO:0000313" key="2">
    <source>
        <dbReference type="Proteomes" id="UP000553776"/>
    </source>
</evidence>
<accession>A0A841TYN7</accession>
<comment type="caution">
    <text evidence="1">The sequence shown here is derived from an EMBL/GenBank/DDBJ whole genome shotgun (WGS) entry which is preliminary data.</text>
</comment>
<dbReference type="InterPro" id="IPR036736">
    <property type="entry name" value="ACP-like_sf"/>
</dbReference>
<dbReference type="Gene3D" id="1.10.1200.10">
    <property type="entry name" value="ACP-like"/>
    <property type="match status" value="1"/>
</dbReference>
<name>A0A841TYN7_9BACL</name>
<proteinExistence type="predicted"/>